<dbReference type="InterPro" id="IPR055643">
    <property type="entry name" value="DUF7219"/>
</dbReference>
<dbReference type="Pfam" id="PF23856">
    <property type="entry name" value="DUF7219"/>
    <property type="match status" value="1"/>
</dbReference>
<dbReference type="AlphaFoldDB" id="A0A951PC74"/>
<organism evidence="2 3">
    <name type="scientific">Pegethrix bostrychoides GSE-TBD4-15B</name>
    <dbReference type="NCBI Taxonomy" id="2839662"/>
    <lineage>
        <taxon>Bacteria</taxon>
        <taxon>Bacillati</taxon>
        <taxon>Cyanobacteriota</taxon>
        <taxon>Cyanophyceae</taxon>
        <taxon>Oculatellales</taxon>
        <taxon>Oculatellaceae</taxon>
        <taxon>Pegethrix</taxon>
    </lineage>
</organism>
<name>A0A951PC74_9CYAN</name>
<dbReference type="EMBL" id="JAHHHV010000067">
    <property type="protein sequence ID" value="MBW4466353.1"/>
    <property type="molecule type" value="Genomic_DNA"/>
</dbReference>
<accession>A0A951PC74</accession>
<reference evidence="2" key="1">
    <citation type="submission" date="2021-05" db="EMBL/GenBank/DDBJ databases">
        <authorList>
            <person name="Pietrasiak N."/>
            <person name="Ward R."/>
            <person name="Stajich J.E."/>
            <person name="Kurbessoian T."/>
        </authorList>
    </citation>
    <scope>NUCLEOTIDE SEQUENCE</scope>
    <source>
        <strain evidence="2">GSE-TBD4-15B</strain>
    </source>
</reference>
<proteinExistence type="predicted"/>
<reference evidence="2" key="2">
    <citation type="journal article" date="2022" name="Microbiol. Resour. Announc.">
        <title>Metagenome Sequencing to Explore Phylogenomics of Terrestrial Cyanobacteria.</title>
        <authorList>
            <person name="Ward R.D."/>
            <person name="Stajich J.E."/>
            <person name="Johansen J.R."/>
            <person name="Huntemann M."/>
            <person name="Clum A."/>
            <person name="Foster B."/>
            <person name="Foster B."/>
            <person name="Roux S."/>
            <person name="Palaniappan K."/>
            <person name="Varghese N."/>
            <person name="Mukherjee S."/>
            <person name="Reddy T.B.K."/>
            <person name="Daum C."/>
            <person name="Copeland A."/>
            <person name="Chen I.A."/>
            <person name="Ivanova N.N."/>
            <person name="Kyrpides N.C."/>
            <person name="Shapiro N."/>
            <person name="Eloe-Fadrosh E.A."/>
            <person name="Pietrasiak N."/>
        </authorList>
    </citation>
    <scope>NUCLEOTIDE SEQUENCE</scope>
    <source>
        <strain evidence="2">GSE-TBD4-15B</strain>
    </source>
</reference>
<evidence type="ECO:0000313" key="3">
    <source>
        <dbReference type="Proteomes" id="UP000707356"/>
    </source>
</evidence>
<comment type="caution">
    <text evidence="2">The sequence shown here is derived from an EMBL/GenBank/DDBJ whole genome shotgun (WGS) entry which is preliminary data.</text>
</comment>
<dbReference type="Proteomes" id="UP000707356">
    <property type="component" value="Unassembled WGS sequence"/>
</dbReference>
<feature type="region of interest" description="Disordered" evidence="1">
    <location>
        <begin position="75"/>
        <end position="95"/>
    </location>
</feature>
<evidence type="ECO:0000313" key="2">
    <source>
        <dbReference type="EMBL" id="MBW4466353.1"/>
    </source>
</evidence>
<protein>
    <submittedName>
        <fullName evidence="2">Uncharacterized protein</fullName>
    </submittedName>
</protein>
<sequence>MPESNSPNPDKENLLFPRSTYRGEFTPANLVFNANLQEFSQRVEYICALETGGKMTSDTAYQEIKKLYKQLKQSKRELGIGEPPPEPPELPDLEA</sequence>
<evidence type="ECO:0000256" key="1">
    <source>
        <dbReference type="SAM" id="MobiDB-lite"/>
    </source>
</evidence>
<gene>
    <name evidence="2" type="ORF">KME07_13090</name>
</gene>